<accession>A0A139NV01</accession>
<dbReference type="Proteomes" id="UP000070497">
    <property type="component" value="Unassembled WGS sequence"/>
</dbReference>
<organism evidence="1 2">
    <name type="scientific">Streptococcus oralis</name>
    <dbReference type="NCBI Taxonomy" id="1303"/>
    <lineage>
        <taxon>Bacteria</taxon>
        <taxon>Bacillati</taxon>
        <taxon>Bacillota</taxon>
        <taxon>Bacilli</taxon>
        <taxon>Lactobacillales</taxon>
        <taxon>Streptococcaceae</taxon>
        <taxon>Streptococcus</taxon>
    </lineage>
</organism>
<proteinExistence type="predicted"/>
<name>A0A139NV01_STROR</name>
<sequence>MGKNMTTAILLGATGEVGGAILQELLASPAYRLSTSLGVLPSIVCPIIQR</sequence>
<dbReference type="AlphaFoldDB" id="A0A139NV01"/>
<reference evidence="1 2" key="1">
    <citation type="submission" date="2016-01" db="EMBL/GenBank/DDBJ databases">
        <title>Highly variable Streptococcus oralis are common among viridans streptococci isolated from primates.</title>
        <authorList>
            <person name="Denapaite D."/>
            <person name="Rieger M."/>
            <person name="Koendgen S."/>
            <person name="Brueckner R."/>
            <person name="Ochigava I."/>
            <person name="Kappeler P."/>
            <person name="Maetz-Rensing K."/>
            <person name="Leendertz F."/>
            <person name="Hakenbeck R."/>
        </authorList>
    </citation>
    <scope>NUCLEOTIDE SEQUENCE [LARGE SCALE GENOMIC DNA]</scope>
    <source>
        <strain evidence="1 2">DD14</strain>
    </source>
</reference>
<evidence type="ECO:0000313" key="1">
    <source>
        <dbReference type="EMBL" id="KXT79820.1"/>
    </source>
</evidence>
<gene>
    <name evidence="1" type="ORF">SORDD14_01544</name>
</gene>
<evidence type="ECO:0000313" key="2">
    <source>
        <dbReference type="Proteomes" id="UP000070497"/>
    </source>
</evidence>
<comment type="caution">
    <text evidence="1">The sequence shown here is derived from an EMBL/GenBank/DDBJ whole genome shotgun (WGS) entry which is preliminary data.</text>
</comment>
<dbReference type="EMBL" id="LQRI01000202">
    <property type="protein sequence ID" value="KXT79820.1"/>
    <property type="molecule type" value="Genomic_DNA"/>
</dbReference>
<protein>
    <submittedName>
        <fullName evidence="1">Uncharacterized protein</fullName>
    </submittedName>
</protein>